<organism evidence="3 4">
    <name type="scientific">Mycoplana azooxidifex</name>
    <dbReference type="NCBI Taxonomy" id="1636188"/>
    <lineage>
        <taxon>Bacteria</taxon>
        <taxon>Pseudomonadati</taxon>
        <taxon>Pseudomonadota</taxon>
        <taxon>Alphaproteobacteria</taxon>
        <taxon>Hyphomicrobiales</taxon>
        <taxon>Rhizobiaceae</taxon>
        <taxon>Mycoplana</taxon>
    </lineage>
</organism>
<proteinExistence type="predicted"/>
<comment type="caution">
    <text evidence="3">The sequence shown here is derived from an EMBL/GenBank/DDBJ whole genome shotgun (WGS) entry which is preliminary data.</text>
</comment>
<feature type="chain" id="PRO_5030912812" description="Lipoprotein" evidence="2">
    <location>
        <begin position="19"/>
        <end position="201"/>
    </location>
</feature>
<evidence type="ECO:0000313" key="4">
    <source>
        <dbReference type="Proteomes" id="UP000574761"/>
    </source>
</evidence>
<evidence type="ECO:0000256" key="1">
    <source>
        <dbReference type="SAM" id="MobiDB-lite"/>
    </source>
</evidence>
<dbReference type="PROSITE" id="PS51257">
    <property type="entry name" value="PROKAR_LIPOPROTEIN"/>
    <property type="match status" value="1"/>
</dbReference>
<feature type="region of interest" description="Disordered" evidence="1">
    <location>
        <begin position="172"/>
        <end position="201"/>
    </location>
</feature>
<evidence type="ECO:0008006" key="5">
    <source>
        <dbReference type="Google" id="ProtNLM"/>
    </source>
</evidence>
<feature type="signal peptide" evidence="2">
    <location>
        <begin position="1"/>
        <end position="18"/>
    </location>
</feature>
<protein>
    <recommendedName>
        <fullName evidence="5">Lipoprotein</fullName>
    </recommendedName>
</protein>
<evidence type="ECO:0000256" key="2">
    <source>
        <dbReference type="SAM" id="SignalP"/>
    </source>
</evidence>
<gene>
    <name evidence="3" type="ORF">GGQ64_000187</name>
</gene>
<evidence type="ECO:0000313" key="3">
    <source>
        <dbReference type="EMBL" id="MBB3975011.1"/>
    </source>
</evidence>
<name>A0A7W6D5K6_9HYPH</name>
<dbReference type="Proteomes" id="UP000574761">
    <property type="component" value="Unassembled WGS sequence"/>
</dbReference>
<keyword evidence="2" id="KW-0732">Signal</keyword>
<accession>A0A7W6D5K6</accession>
<dbReference type="RefSeq" id="WP_183797937.1">
    <property type="nucleotide sequence ID" value="NZ_JACIEE010000001.1"/>
</dbReference>
<sequence>MKRHISCMLLIWCAVSLAGCANVTAIPVTERNADTVQGIRLPERKPLIVVMGSNVSVMWVCNNDRSVALQFGAFLAKHHFKTNFDSCGALTAVDSEMDNTAIPLALISFFQKLAEDRLPSGAAASSPVISSSASGRVPFQVFDVRFSPDDNVSLVPLVHAKDLLLIPVASSGASGGGVGGKFESVPENKSGTGSSPPPTIK</sequence>
<reference evidence="3 4" key="1">
    <citation type="submission" date="2020-08" db="EMBL/GenBank/DDBJ databases">
        <title>Genomic Encyclopedia of Type Strains, Phase IV (KMG-IV): sequencing the most valuable type-strain genomes for metagenomic binning, comparative biology and taxonomic classification.</title>
        <authorList>
            <person name="Goeker M."/>
        </authorList>
    </citation>
    <scope>NUCLEOTIDE SEQUENCE [LARGE SCALE GENOMIC DNA]</scope>
    <source>
        <strain evidence="3 4">DSM 100211</strain>
    </source>
</reference>
<dbReference type="EMBL" id="JACIEE010000001">
    <property type="protein sequence ID" value="MBB3975011.1"/>
    <property type="molecule type" value="Genomic_DNA"/>
</dbReference>
<keyword evidence="4" id="KW-1185">Reference proteome</keyword>
<dbReference type="AlphaFoldDB" id="A0A7W6D5K6"/>